<evidence type="ECO:0000256" key="2">
    <source>
        <dbReference type="ARBA" id="ARBA00007430"/>
    </source>
</evidence>
<accession>A0A368ZH32</accession>
<dbReference type="PANTHER" id="PTHR30250">
    <property type="entry name" value="PST FAMILY PREDICTED COLANIC ACID TRANSPORTER"/>
    <property type="match status" value="1"/>
</dbReference>
<dbReference type="Pfam" id="PF13440">
    <property type="entry name" value="Polysacc_synt_3"/>
    <property type="match status" value="1"/>
</dbReference>
<feature type="transmembrane region" description="Helical" evidence="7">
    <location>
        <begin position="42"/>
        <end position="68"/>
    </location>
</feature>
<dbReference type="CDD" id="cd13127">
    <property type="entry name" value="MATE_tuaB_like"/>
    <property type="match status" value="1"/>
</dbReference>
<gene>
    <name evidence="8" type="ORF">DFQ08_105151</name>
</gene>
<dbReference type="InterPro" id="IPR050833">
    <property type="entry name" value="Poly_Biosynth_Transport"/>
</dbReference>
<evidence type="ECO:0000313" key="9">
    <source>
        <dbReference type="Proteomes" id="UP000253436"/>
    </source>
</evidence>
<comment type="similarity">
    <text evidence="2">Belongs to the polysaccharide synthase family.</text>
</comment>
<keyword evidence="6 7" id="KW-0472">Membrane</keyword>
<feature type="transmembrane region" description="Helical" evidence="7">
    <location>
        <begin position="438"/>
        <end position="462"/>
    </location>
</feature>
<evidence type="ECO:0000313" key="8">
    <source>
        <dbReference type="EMBL" id="RCW90262.1"/>
    </source>
</evidence>
<evidence type="ECO:0000256" key="6">
    <source>
        <dbReference type="ARBA" id="ARBA00023136"/>
    </source>
</evidence>
<feature type="transmembrane region" description="Helical" evidence="7">
    <location>
        <begin position="412"/>
        <end position="432"/>
    </location>
</feature>
<organism evidence="8 9">
    <name type="scientific">Winogradskyella arenosi</name>
    <dbReference type="NCBI Taxonomy" id="533325"/>
    <lineage>
        <taxon>Bacteria</taxon>
        <taxon>Pseudomonadati</taxon>
        <taxon>Bacteroidota</taxon>
        <taxon>Flavobacteriia</taxon>
        <taxon>Flavobacteriales</taxon>
        <taxon>Flavobacteriaceae</taxon>
        <taxon>Winogradskyella</taxon>
    </lineage>
</organism>
<evidence type="ECO:0000256" key="1">
    <source>
        <dbReference type="ARBA" id="ARBA00004651"/>
    </source>
</evidence>
<evidence type="ECO:0000256" key="7">
    <source>
        <dbReference type="SAM" id="Phobius"/>
    </source>
</evidence>
<dbReference type="EMBL" id="QPJO01000005">
    <property type="protein sequence ID" value="RCW90262.1"/>
    <property type="molecule type" value="Genomic_DNA"/>
</dbReference>
<dbReference type="AlphaFoldDB" id="A0A368ZH32"/>
<feature type="transmembrane region" description="Helical" evidence="7">
    <location>
        <begin position="287"/>
        <end position="307"/>
    </location>
</feature>
<sequence>MKNLNKSTQKAVSWNLLKIIFGNARTFIVSIILARLLEPEDFGLIGMAMVFAYFCDTIFDLGFGSAIIQRKSVTQEQKSTVFYINMLLGVFFGLAMYFSAGLIAGFFDMPLLEDISKVMSVTFLIKGVTSLQRSLFAKELNFKTPFVSEMIGGIISAIFGIVLALNGYGVWSLVYSQVLNWVLNSLVLWIMSSWRPSFEFNLNSVSDLWKFGYKQSLTVFIETFFNRLDTIIIGKIFDAAALGLFYKAKSLVRITIQYAFGAFSGVLFPSFSLINEDIERQKRLFRTILSFTCFSTFLLSGLLVINAKEIIVILYTEKWIGSVIILKIFGFFTYAITISSVLTPAVLSRGESGALLKVEVYKKVMALIPIPIAYFYGLNYFLIAGFILGNIGLIFNMNLMHKYFNIKISEQLAVIGKHFFPFLLLITVFYFLDQVLEFNNIVAVILKSSIYIIVFVGINMLLKSIGLQYIIGFIKSKLNKKING</sequence>
<evidence type="ECO:0000256" key="4">
    <source>
        <dbReference type="ARBA" id="ARBA00022692"/>
    </source>
</evidence>
<protein>
    <submittedName>
        <fullName evidence="8">O-antigen/teichoic acid export membrane protein</fullName>
    </submittedName>
</protein>
<evidence type="ECO:0000256" key="3">
    <source>
        <dbReference type="ARBA" id="ARBA00022475"/>
    </source>
</evidence>
<name>A0A368ZH32_9FLAO</name>
<keyword evidence="4 7" id="KW-0812">Transmembrane</keyword>
<feature type="transmembrane region" description="Helical" evidence="7">
    <location>
        <begin position="12"/>
        <end position="36"/>
    </location>
</feature>
<dbReference type="RefSeq" id="WP_114310660.1">
    <property type="nucleotide sequence ID" value="NZ_QPJO01000005.1"/>
</dbReference>
<feature type="transmembrane region" description="Helical" evidence="7">
    <location>
        <begin position="382"/>
        <end position="400"/>
    </location>
</feature>
<feature type="transmembrane region" description="Helical" evidence="7">
    <location>
        <begin position="254"/>
        <end position="275"/>
    </location>
</feature>
<reference evidence="8 9" key="1">
    <citation type="submission" date="2018-07" db="EMBL/GenBank/DDBJ databases">
        <title>Genomic Encyclopedia of Type Strains, Phase III (KMG-III): the genomes of soil and plant-associated and newly described type strains.</title>
        <authorList>
            <person name="Whitman W."/>
        </authorList>
    </citation>
    <scope>NUCLEOTIDE SEQUENCE [LARGE SCALE GENOMIC DNA]</scope>
    <source>
        <strain evidence="8 9">CECT 7958</strain>
    </source>
</reference>
<feature type="transmembrane region" description="Helical" evidence="7">
    <location>
        <begin position="80"/>
        <end position="107"/>
    </location>
</feature>
<comment type="caution">
    <text evidence="8">The sequence shown here is derived from an EMBL/GenBank/DDBJ whole genome shotgun (WGS) entry which is preliminary data.</text>
</comment>
<keyword evidence="9" id="KW-1185">Reference proteome</keyword>
<evidence type="ECO:0000256" key="5">
    <source>
        <dbReference type="ARBA" id="ARBA00022989"/>
    </source>
</evidence>
<comment type="subcellular location">
    <subcellularLocation>
        <location evidence="1">Cell membrane</location>
        <topology evidence="1">Multi-pass membrane protein</topology>
    </subcellularLocation>
</comment>
<feature type="transmembrane region" description="Helical" evidence="7">
    <location>
        <begin position="319"/>
        <end position="348"/>
    </location>
</feature>
<proteinExistence type="inferred from homology"/>
<dbReference type="Proteomes" id="UP000253436">
    <property type="component" value="Unassembled WGS sequence"/>
</dbReference>
<dbReference type="PANTHER" id="PTHR30250:SF10">
    <property type="entry name" value="LIPOPOLYSACCHARIDE BIOSYNTHESIS PROTEIN WZXC"/>
    <property type="match status" value="1"/>
</dbReference>
<feature type="transmembrane region" description="Helical" evidence="7">
    <location>
        <begin position="150"/>
        <end position="171"/>
    </location>
</feature>
<keyword evidence="3" id="KW-1003">Cell membrane</keyword>
<keyword evidence="5 7" id="KW-1133">Transmembrane helix</keyword>
<dbReference type="OrthoDB" id="9770347at2"/>
<dbReference type="GO" id="GO:0005886">
    <property type="term" value="C:plasma membrane"/>
    <property type="evidence" value="ECO:0007669"/>
    <property type="project" value="UniProtKB-SubCell"/>
</dbReference>